<dbReference type="Gene3D" id="3.30.980.40">
    <property type="match status" value="1"/>
</dbReference>
<keyword evidence="9 16" id="KW-1133">Transmembrane helix</keyword>
<dbReference type="PANTHER" id="PTHR22683">
    <property type="entry name" value="SPORULATION PROTEIN RELATED"/>
    <property type="match status" value="1"/>
</dbReference>
<dbReference type="SUPFAM" id="SSF46785">
    <property type="entry name" value="Winged helix' DNA-binding domain"/>
    <property type="match status" value="1"/>
</dbReference>
<feature type="region of interest" description="Disordered" evidence="15">
    <location>
        <begin position="193"/>
        <end position="241"/>
    </location>
</feature>
<comment type="caution">
    <text evidence="18">The sequence shown here is derived from an EMBL/GenBank/DDBJ whole genome shotgun (WGS) entry which is preliminary data.</text>
</comment>
<evidence type="ECO:0000256" key="12">
    <source>
        <dbReference type="ARBA" id="ARBA00023306"/>
    </source>
</evidence>
<evidence type="ECO:0000256" key="5">
    <source>
        <dbReference type="ARBA" id="ARBA00022692"/>
    </source>
</evidence>
<evidence type="ECO:0000256" key="11">
    <source>
        <dbReference type="ARBA" id="ARBA00023136"/>
    </source>
</evidence>
<dbReference type="GO" id="GO:0051301">
    <property type="term" value="P:cell division"/>
    <property type="evidence" value="ECO:0007669"/>
    <property type="project" value="UniProtKB-KW"/>
</dbReference>
<dbReference type="Proteomes" id="UP000176952">
    <property type="component" value="Unassembled WGS sequence"/>
</dbReference>
<evidence type="ECO:0000256" key="10">
    <source>
        <dbReference type="ARBA" id="ARBA00023125"/>
    </source>
</evidence>
<dbReference type="GO" id="GO:0005524">
    <property type="term" value="F:ATP binding"/>
    <property type="evidence" value="ECO:0007669"/>
    <property type="project" value="UniProtKB-UniRule"/>
</dbReference>
<dbReference type="PROSITE" id="PS50901">
    <property type="entry name" value="FTSK"/>
    <property type="match status" value="1"/>
</dbReference>
<dbReference type="Pfam" id="PF09397">
    <property type="entry name" value="FtsK_gamma"/>
    <property type="match status" value="1"/>
</dbReference>
<dbReference type="InterPro" id="IPR025199">
    <property type="entry name" value="FtsK_4TM"/>
</dbReference>
<feature type="compositionally biased region" description="Acidic residues" evidence="15">
    <location>
        <begin position="738"/>
        <end position="762"/>
    </location>
</feature>
<keyword evidence="4" id="KW-0132">Cell division</keyword>
<dbReference type="PANTHER" id="PTHR22683:SF41">
    <property type="entry name" value="DNA TRANSLOCASE FTSK"/>
    <property type="match status" value="1"/>
</dbReference>
<keyword evidence="6 14" id="KW-0547">Nucleotide-binding</keyword>
<dbReference type="InterPro" id="IPR027417">
    <property type="entry name" value="P-loop_NTPase"/>
</dbReference>
<feature type="transmembrane region" description="Helical" evidence="16">
    <location>
        <begin position="151"/>
        <end position="173"/>
    </location>
</feature>
<sequence length="770" mass="83743">MPRRRIERTEKDGGTPKSRPGLHPEAQKAIFVIVLFALGAVSVLSLVGLAGKAGEWIAYVIALFFGWGTFLFPMVLFGLGYVSMYPSRYQLSHLHYIGLVLLVLSFLGFLHLFIPYRDLVNVIPEGRGGGYFGLVLAFPLYKLLGLWASGIILVALVLVSLLLVFNISISAVWQRLQGVGSVFDRARNKLEDWTETEDGGAGGEDGEAGDSDEGEVDGEAPEHGEPSRLLRKDIPGVQTEMPLPPRRIRRKIDIPLKLLSDASERPQSGDIQANKERIQKTLENFGIAVTMHDVSVGPTVTQYSLKPADGVKLAHITGLQRDLALALAAHPIRIEAPIPGKSLVGIEVPNKTAALVRLKELLRSPAFKKRKSALSLALGKDVAGESYVADLDTMPHMLVAGATGSGKSVCINTIILSLIFQNNPSDLKLILVDPKRVELTMYNGIPYLLTPVITNPEKTINALKWAVAEMDRRYELLSQSHRRNIGAYNEKIAPEERMPYIVIIVDELADLMSVAAQEMEGIIIRLAQMARAVGIHLILATQRPSVDVLTGLIKANITSRIAFNVASLVDSRTILDFQGAEKLLGKGDMLFISADLSKPKRLQGAFVDEEEILNVVNFLKENAGDPDYDAEIVNRQQRAVIPGVYQDDENDDELLDEAKEVIMRAGKASASLLQRRLRVGYARAARILDILEEQGVIGPADGARPREVLVTADEMAASGDRGGEDDGGDVSGGGVDDKPDEEDAFEAAEDGAEEDGADDGAEETVGQSKH</sequence>
<evidence type="ECO:0000256" key="4">
    <source>
        <dbReference type="ARBA" id="ARBA00022618"/>
    </source>
</evidence>
<reference evidence="18 19" key="1">
    <citation type="journal article" date="2016" name="Nat. Commun.">
        <title>Thousands of microbial genomes shed light on interconnected biogeochemical processes in an aquifer system.</title>
        <authorList>
            <person name="Anantharaman K."/>
            <person name="Brown C.T."/>
            <person name="Hug L.A."/>
            <person name="Sharon I."/>
            <person name="Castelle C.J."/>
            <person name="Probst A.J."/>
            <person name="Thomas B.C."/>
            <person name="Singh A."/>
            <person name="Wilkins M.J."/>
            <person name="Karaoz U."/>
            <person name="Brodie E.L."/>
            <person name="Williams K.H."/>
            <person name="Hubbard S.S."/>
            <person name="Banfield J.F."/>
        </authorList>
    </citation>
    <scope>NUCLEOTIDE SEQUENCE [LARGE SCALE GENOMIC DNA]</scope>
</reference>
<feature type="binding site" evidence="14">
    <location>
        <begin position="401"/>
        <end position="408"/>
    </location>
    <ligand>
        <name>ATP</name>
        <dbReference type="ChEBI" id="CHEBI:30616"/>
    </ligand>
</feature>
<keyword evidence="12" id="KW-0131">Cell cycle</keyword>
<evidence type="ECO:0000256" key="1">
    <source>
        <dbReference type="ARBA" id="ARBA00004651"/>
    </source>
</evidence>
<protein>
    <recommendedName>
        <fullName evidence="17">FtsK domain-containing protein</fullName>
    </recommendedName>
</protein>
<evidence type="ECO:0000256" key="13">
    <source>
        <dbReference type="ARBA" id="ARBA00025923"/>
    </source>
</evidence>
<feature type="domain" description="FtsK" evidence="17">
    <location>
        <begin position="384"/>
        <end position="572"/>
    </location>
</feature>
<evidence type="ECO:0000259" key="17">
    <source>
        <dbReference type="PROSITE" id="PS50901"/>
    </source>
</evidence>
<evidence type="ECO:0000256" key="14">
    <source>
        <dbReference type="PROSITE-ProRule" id="PRU00289"/>
    </source>
</evidence>
<keyword evidence="10" id="KW-0238">DNA-binding</keyword>
<keyword evidence="5 16" id="KW-0812">Transmembrane</keyword>
<comment type="subcellular location">
    <subcellularLocation>
        <location evidence="1">Cell membrane</location>
        <topology evidence="1">Multi-pass membrane protein</topology>
    </subcellularLocation>
</comment>
<dbReference type="CDD" id="cd01127">
    <property type="entry name" value="TrwB_TraG_TraD_VirD4"/>
    <property type="match status" value="1"/>
</dbReference>
<dbReference type="Pfam" id="PF01580">
    <property type="entry name" value="FtsK_SpoIIIE"/>
    <property type="match status" value="1"/>
</dbReference>
<dbReference type="InterPro" id="IPR003593">
    <property type="entry name" value="AAA+_ATPase"/>
</dbReference>
<comment type="similarity">
    <text evidence="2">Belongs to the FtsK/SpoIIIE/SftA family.</text>
</comment>
<dbReference type="Gene3D" id="3.40.50.300">
    <property type="entry name" value="P-loop containing nucleotide triphosphate hydrolases"/>
    <property type="match status" value="1"/>
</dbReference>
<dbReference type="STRING" id="1798542.A3F54_01615"/>
<dbReference type="SMART" id="SM00843">
    <property type="entry name" value="Ftsk_gamma"/>
    <property type="match status" value="1"/>
</dbReference>
<dbReference type="InterPro" id="IPR036388">
    <property type="entry name" value="WH-like_DNA-bd_sf"/>
</dbReference>
<evidence type="ECO:0000256" key="15">
    <source>
        <dbReference type="SAM" id="MobiDB-lite"/>
    </source>
</evidence>
<evidence type="ECO:0000256" key="9">
    <source>
        <dbReference type="ARBA" id="ARBA00022989"/>
    </source>
</evidence>
<evidence type="ECO:0000256" key="7">
    <source>
        <dbReference type="ARBA" id="ARBA00022829"/>
    </source>
</evidence>
<dbReference type="InterPro" id="IPR041027">
    <property type="entry name" value="FtsK_alpha"/>
</dbReference>
<dbReference type="GO" id="GO:0003677">
    <property type="term" value="F:DNA binding"/>
    <property type="evidence" value="ECO:0007669"/>
    <property type="project" value="UniProtKB-KW"/>
</dbReference>
<dbReference type="SMART" id="SM00382">
    <property type="entry name" value="AAA"/>
    <property type="match status" value="1"/>
</dbReference>
<feature type="compositionally biased region" description="Basic and acidic residues" evidence="15">
    <location>
        <begin position="220"/>
        <end position="234"/>
    </location>
</feature>
<feature type="compositionally biased region" description="Acidic residues" evidence="15">
    <location>
        <begin position="193"/>
        <end position="219"/>
    </location>
</feature>
<feature type="transmembrane region" description="Helical" evidence="16">
    <location>
        <begin position="29"/>
        <end position="50"/>
    </location>
</feature>
<keyword evidence="7" id="KW-0159">Chromosome partition</keyword>
<evidence type="ECO:0000256" key="3">
    <source>
        <dbReference type="ARBA" id="ARBA00022475"/>
    </source>
</evidence>
<organism evidence="18 19">
    <name type="scientific">Candidatus Kerfeldbacteria bacterium RIFCSPHIGHO2_12_FULL_48_17</name>
    <dbReference type="NCBI Taxonomy" id="1798542"/>
    <lineage>
        <taxon>Bacteria</taxon>
        <taxon>Candidatus Kerfeldiibacteriota</taxon>
    </lineage>
</organism>
<keyword evidence="8 14" id="KW-0067">ATP-binding</keyword>
<dbReference type="InterPro" id="IPR036390">
    <property type="entry name" value="WH_DNA-bd_sf"/>
</dbReference>
<dbReference type="InterPro" id="IPR050206">
    <property type="entry name" value="FtsK/SpoIIIE/SftA"/>
</dbReference>
<dbReference type="Pfam" id="PF13491">
    <property type="entry name" value="FtsK_4TM"/>
    <property type="match status" value="1"/>
</dbReference>
<evidence type="ECO:0000313" key="18">
    <source>
        <dbReference type="EMBL" id="OGY82394.1"/>
    </source>
</evidence>
<gene>
    <name evidence="18" type="ORF">A3F54_01615</name>
</gene>
<feature type="transmembrane region" description="Helical" evidence="16">
    <location>
        <begin position="56"/>
        <end position="82"/>
    </location>
</feature>
<feature type="region of interest" description="Disordered" evidence="15">
    <location>
        <begin position="1"/>
        <end position="22"/>
    </location>
</feature>
<dbReference type="InterPro" id="IPR018541">
    <property type="entry name" value="Ftsk_gamma"/>
</dbReference>
<dbReference type="GO" id="GO:0005886">
    <property type="term" value="C:plasma membrane"/>
    <property type="evidence" value="ECO:0007669"/>
    <property type="project" value="UniProtKB-SubCell"/>
</dbReference>
<feature type="transmembrane region" description="Helical" evidence="16">
    <location>
        <begin position="94"/>
        <end position="116"/>
    </location>
</feature>
<keyword evidence="11 16" id="KW-0472">Membrane</keyword>
<feature type="transmembrane region" description="Helical" evidence="16">
    <location>
        <begin position="128"/>
        <end position="144"/>
    </location>
</feature>
<evidence type="ECO:0000256" key="6">
    <source>
        <dbReference type="ARBA" id="ARBA00022741"/>
    </source>
</evidence>
<dbReference type="SUPFAM" id="SSF52540">
    <property type="entry name" value="P-loop containing nucleoside triphosphate hydrolases"/>
    <property type="match status" value="1"/>
</dbReference>
<proteinExistence type="inferred from homology"/>
<dbReference type="InterPro" id="IPR002543">
    <property type="entry name" value="FtsK_dom"/>
</dbReference>
<dbReference type="GO" id="GO:0007059">
    <property type="term" value="P:chromosome segregation"/>
    <property type="evidence" value="ECO:0007669"/>
    <property type="project" value="UniProtKB-KW"/>
</dbReference>
<dbReference type="Gene3D" id="1.10.10.10">
    <property type="entry name" value="Winged helix-like DNA-binding domain superfamily/Winged helix DNA-binding domain"/>
    <property type="match status" value="1"/>
</dbReference>
<keyword evidence="3" id="KW-1003">Cell membrane</keyword>
<evidence type="ECO:0000256" key="16">
    <source>
        <dbReference type="SAM" id="Phobius"/>
    </source>
</evidence>
<evidence type="ECO:0000256" key="2">
    <source>
        <dbReference type="ARBA" id="ARBA00006474"/>
    </source>
</evidence>
<dbReference type="AlphaFoldDB" id="A0A1G2AZQ6"/>
<accession>A0A1G2AZQ6</accession>
<dbReference type="Pfam" id="PF17854">
    <property type="entry name" value="FtsK_alpha"/>
    <property type="match status" value="1"/>
</dbReference>
<feature type="region of interest" description="Disordered" evidence="15">
    <location>
        <begin position="715"/>
        <end position="770"/>
    </location>
</feature>
<dbReference type="EMBL" id="MHKD01000030">
    <property type="protein sequence ID" value="OGY82394.1"/>
    <property type="molecule type" value="Genomic_DNA"/>
</dbReference>
<comment type="subunit">
    <text evidence="13">Homohexamer. Forms a ring that surrounds DNA.</text>
</comment>
<evidence type="ECO:0000256" key="8">
    <source>
        <dbReference type="ARBA" id="ARBA00022840"/>
    </source>
</evidence>
<name>A0A1G2AZQ6_9BACT</name>
<evidence type="ECO:0000313" key="19">
    <source>
        <dbReference type="Proteomes" id="UP000176952"/>
    </source>
</evidence>